<feature type="transmembrane region" description="Helical" evidence="2">
    <location>
        <begin position="247"/>
        <end position="265"/>
    </location>
</feature>
<feature type="transmembrane region" description="Helical" evidence="2">
    <location>
        <begin position="418"/>
        <end position="440"/>
    </location>
</feature>
<dbReference type="EMBL" id="BAAAXF010000052">
    <property type="protein sequence ID" value="GAA3500219.1"/>
    <property type="molecule type" value="Genomic_DNA"/>
</dbReference>
<keyword evidence="4" id="KW-1185">Reference proteome</keyword>
<dbReference type="Proteomes" id="UP001501455">
    <property type="component" value="Unassembled WGS sequence"/>
</dbReference>
<proteinExistence type="predicted"/>
<gene>
    <name evidence="3" type="ORF">GCM10019016_073240</name>
</gene>
<keyword evidence="2" id="KW-0812">Transmembrane</keyword>
<keyword evidence="2" id="KW-0472">Membrane</keyword>
<feature type="compositionally biased region" description="Polar residues" evidence="1">
    <location>
        <begin position="113"/>
        <end position="137"/>
    </location>
</feature>
<feature type="region of interest" description="Disordered" evidence="1">
    <location>
        <begin position="113"/>
        <end position="140"/>
    </location>
</feature>
<protein>
    <submittedName>
        <fullName evidence="3">YibE/F family protein</fullName>
    </submittedName>
</protein>
<feature type="transmembrane region" description="Helical" evidence="2">
    <location>
        <begin position="221"/>
        <end position="241"/>
    </location>
</feature>
<sequence length="469" mass="48212">MTSTQPPPYPPPEPPHGSGAGSGDHGNGGGSGGGHDHPHGHGHGHGPAAPASRHLRKVIAAILIPFAAAVLIGLAVLWPGGAPGHERTGVGFDRQTQHATVTEVVEVSCQSVNASGSVPTGDTSTAEGSSAQQQATGTCKKATIRVDTGKDEGRTFTEIVQPDQSRQLSEGQEVVVAYEPSAPEDLQYSVTDVNRRLPLALLAGIFALAVVAVGRLRGVMALVSLAISFLVLNFFILPAILQGSNPLVVAVVGASAIMLAALYLCHGLSARTSVAVLGTLISLLLIGVLGSVFIEWAALTGNTDDNTGLIHGLYPEIDMSGLLLAGVIIGSLGVLDDVTVTQTSAVWELHEANPSMGRRGLYRAGIRIGRDHIASVVNTLVLAYAGAALPLLLLFSIAQSSVGTVANSELVAEEIVRTLIGSIGLVASVPVTTALAALVVSTDRPTVRAPAQDARSAPARGGRGRRRKH</sequence>
<feature type="transmembrane region" description="Helical" evidence="2">
    <location>
        <begin position="197"/>
        <end position="214"/>
    </location>
</feature>
<organism evidence="3 4">
    <name type="scientific">Streptomyces prasinosporus</name>
    <dbReference type="NCBI Taxonomy" id="68256"/>
    <lineage>
        <taxon>Bacteria</taxon>
        <taxon>Bacillati</taxon>
        <taxon>Actinomycetota</taxon>
        <taxon>Actinomycetes</taxon>
        <taxon>Kitasatosporales</taxon>
        <taxon>Streptomycetaceae</taxon>
        <taxon>Streptomyces</taxon>
        <taxon>Streptomyces albogriseolus group</taxon>
    </lineage>
</organism>
<feature type="transmembrane region" description="Helical" evidence="2">
    <location>
        <begin position="277"/>
        <end position="299"/>
    </location>
</feature>
<feature type="compositionally biased region" description="Gly residues" evidence="1">
    <location>
        <begin position="18"/>
        <end position="33"/>
    </location>
</feature>
<reference evidence="4" key="1">
    <citation type="journal article" date="2019" name="Int. J. Syst. Evol. Microbiol.">
        <title>The Global Catalogue of Microorganisms (GCM) 10K type strain sequencing project: providing services to taxonomists for standard genome sequencing and annotation.</title>
        <authorList>
            <consortium name="The Broad Institute Genomics Platform"/>
            <consortium name="The Broad Institute Genome Sequencing Center for Infectious Disease"/>
            <person name="Wu L."/>
            <person name="Ma J."/>
        </authorList>
    </citation>
    <scope>NUCLEOTIDE SEQUENCE [LARGE SCALE GENOMIC DNA]</scope>
    <source>
        <strain evidence="4">JCM 4816</strain>
    </source>
</reference>
<dbReference type="PANTHER" id="PTHR41771">
    <property type="entry name" value="MEMBRANE PROTEIN-RELATED"/>
    <property type="match status" value="1"/>
</dbReference>
<feature type="compositionally biased region" description="Pro residues" evidence="1">
    <location>
        <begin position="1"/>
        <end position="15"/>
    </location>
</feature>
<accession>A0ABP6TYL6</accession>
<name>A0ABP6TYL6_9ACTN</name>
<feature type="transmembrane region" description="Helical" evidence="2">
    <location>
        <begin position="319"/>
        <end position="335"/>
    </location>
</feature>
<evidence type="ECO:0000256" key="1">
    <source>
        <dbReference type="SAM" id="MobiDB-lite"/>
    </source>
</evidence>
<feature type="transmembrane region" description="Helical" evidence="2">
    <location>
        <begin position="58"/>
        <end position="78"/>
    </location>
</feature>
<evidence type="ECO:0000313" key="4">
    <source>
        <dbReference type="Proteomes" id="UP001501455"/>
    </source>
</evidence>
<dbReference type="InterPro" id="IPR012507">
    <property type="entry name" value="YibE_F"/>
</dbReference>
<keyword evidence="2" id="KW-1133">Transmembrane helix</keyword>
<comment type="caution">
    <text evidence="3">The sequence shown here is derived from an EMBL/GenBank/DDBJ whole genome shotgun (WGS) entry which is preliminary data.</text>
</comment>
<dbReference type="PANTHER" id="PTHR41771:SF1">
    <property type="entry name" value="MEMBRANE PROTEIN"/>
    <property type="match status" value="1"/>
</dbReference>
<feature type="transmembrane region" description="Helical" evidence="2">
    <location>
        <begin position="373"/>
        <end position="398"/>
    </location>
</feature>
<dbReference type="RefSeq" id="WP_345581295.1">
    <property type="nucleotide sequence ID" value="NZ_BAAAXF010000052.1"/>
</dbReference>
<evidence type="ECO:0000256" key="2">
    <source>
        <dbReference type="SAM" id="Phobius"/>
    </source>
</evidence>
<feature type="region of interest" description="Disordered" evidence="1">
    <location>
        <begin position="1"/>
        <end position="51"/>
    </location>
</feature>
<feature type="region of interest" description="Disordered" evidence="1">
    <location>
        <begin position="449"/>
        <end position="469"/>
    </location>
</feature>
<evidence type="ECO:0000313" key="3">
    <source>
        <dbReference type="EMBL" id="GAA3500219.1"/>
    </source>
</evidence>
<dbReference type="Pfam" id="PF07907">
    <property type="entry name" value="YibE_F"/>
    <property type="match status" value="1"/>
</dbReference>